<dbReference type="PANTHER" id="PTHR24567">
    <property type="entry name" value="CRP FAMILY TRANSCRIPTIONAL REGULATORY PROTEIN"/>
    <property type="match status" value="1"/>
</dbReference>
<dbReference type="Pfam" id="PF00027">
    <property type="entry name" value="cNMP_binding"/>
    <property type="match status" value="1"/>
</dbReference>
<dbReference type="GO" id="GO:0005829">
    <property type="term" value="C:cytosol"/>
    <property type="evidence" value="ECO:0007669"/>
    <property type="project" value="TreeGrafter"/>
</dbReference>
<dbReference type="SUPFAM" id="SSF51206">
    <property type="entry name" value="cAMP-binding domain-like"/>
    <property type="match status" value="1"/>
</dbReference>
<reference evidence="6 7" key="1">
    <citation type="submission" date="2020-05" db="EMBL/GenBank/DDBJ databases">
        <title>Genome Sequencing of Type Strains.</title>
        <authorList>
            <person name="Lemaire J.F."/>
            <person name="Inderbitzin P."/>
            <person name="Gregorio O.A."/>
            <person name="Collins S.B."/>
            <person name="Wespe N."/>
            <person name="Knight-Connoni V."/>
        </authorList>
    </citation>
    <scope>NUCLEOTIDE SEQUENCE [LARGE SCALE GENOMIC DNA]</scope>
    <source>
        <strain evidence="6 7">DSM 100049</strain>
    </source>
</reference>
<dbReference type="InterPro" id="IPR018490">
    <property type="entry name" value="cNMP-bd_dom_sf"/>
</dbReference>
<dbReference type="SMART" id="SM00100">
    <property type="entry name" value="cNMP"/>
    <property type="match status" value="1"/>
</dbReference>
<sequence length="257" mass="28593">MAKAFLRSGDEVSVSNYGLADRLNRWVSLTPAERDALSRLEDRPKAIRRGAVLMEEQGRSDELFVMQQGMLMCYVLLDDGSRQIVRFLFPGDLFALSALVYGRAPDTVVALSNAVVCPFDRGQMAMLATEHPRLFSLILVLNQVERVITTDRLAGLGRTSARVRVATLLLSLRGQMRHAGMDVSTSFALGLTQEEMGDAIGLTAVHVNRMLRQLEDDALIKREGGRVYLLDQARLAREAGYIDRFEGLDLSWLPPGR</sequence>
<evidence type="ECO:0000256" key="3">
    <source>
        <dbReference type="ARBA" id="ARBA00023163"/>
    </source>
</evidence>
<dbReference type="GO" id="GO:0003700">
    <property type="term" value="F:DNA-binding transcription factor activity"/>
    <property type="evidence" value="ECO:0007669"/>
    <property type="project" value="TreeGrafter"/>
</dbReference>
<dbReference type="InterPro" id="IPR000595">
    <property type="entry name" value="cNMP-bd_dom"/>
</dbReference>
<keyword evidence="3" id="KW-0804">Transcription</keyword>
<evidence type="ECO:0000256" key="2">
    <source>
        <dbReference type="ARBA" id="ARBA00023125"/>
    </source>
</evidence>
<evidence type="ECO:0000313" key="6">
    <source>
        <dbReference type="EMBL" id="NUU46514.1"/>
    </source>
</evidence>
<dbReference type="Proteomes" id="UP000536441">
    <property type="component" value="Unassembled WGS sequence"/>
</dbReference>
<evidence type="ECO:0000256" key="1">
    <source>
        <dbReference type="ARBA" id="ARBA00023015"/>
    </source>
</evidence>
<dbReference type="InterPro" id="IPR014710">
    <property type="entry name" value="RmlC-like_jellyroll"/>
</dbReference>
<name>A0A7Y6B314_9SPHN</name>
<organism evidence="6 7">
    <name type="scientific">Sphingomonas zeae</name>
    <dbReference type="NCBI Taxonomy" id="1646122"/>
    <lineage>
        <taxon>Bacteria</taxon>
        <taxon>Pseudomonadati</taxon>
        <taxon>Pseudomonadota</taxon>
        <taxon>Alphaproteobacteria</taxon>
        <taxon>Sphingomonadales</taxon>
        <taxon>Sphingomonadaceae</taxon>
        <taxon>Sphingomonas</taxon>
    </lineage>
</organism>
<evidence type="ECO:0000259" key="4">
    <source>
        <dbReference type="PROSITE" id="PS50042"/>
    </source>
</evidence>
<dbReference type="PROSITE" id="PS51063">
    <property type="entry name" value="HTH_CRP_2"/>
    <property type="match status" value="1"/>
</dbReference>
<keyword evidence="7" id="KW-1185">Reference proteome</keyword>
<dbReference type="PANTHER" id="PTHR24567:SF26">
    <property type="entry name" value="REGULATORY PROTEIN YEIL"/>
    <property type="match status" value="1"/>
</dbReference>
<feature type="domain" description="HTH crp-type" evidence="5">
    <location>
        <begin position="159"/>
        <end position="233"/>
    </location>
</feature>
<dbReference type="Gene3D" id="1.10.10.10">
    <property type="entry name" value="Winged helix-like DNA-binding domain superfamily/Winged helix DNA-binding domain"/>
    <property type="match status" value="1"/>
</dbReference>
<proteinExistence type="predicted"/>
<dbReference type="InterPro" id="IPR036390">
    <property type="entry name" value="WH_DNA-bd_sf"/>
</dbReference>
<dbReference type="InterPro" id="IPR050397">
    <property type="entry name" value="Env_Response_Regulators"/>
</dbReference>
<dbReference type="InterPro" id="IPR036388">
    <property type="entry name" value="WH-like_DNA-bd_sf"/>
</dbReference>
<dbReference type="EMBL" id="JABMCH010000058">
    <property type="protein sequence ID" value="NUU46514.1"/>
    <property type="molecule type" value="Genomic_DNA"/>
</dbReference>
<dbReference type="GO" id="GO:0003677">
    <property type="term" value="F:DNA binding"/>
    <property type="evidence" value="ECO:0007669"/>
    <property type="project" value="UniProtKB-KW"/>
</dbReference>
<dbReference type="CDD" id="cd00038">
    <property type="entry name" value="CAP_ED"/>
    <property type="match status" value="1"/>
</dbReference>
<dbReference type="SUPFAM" id="SSF46785">
    <property type="entry name" value="Winged helix' DNA-binding domain"/>
    <property type="match status" value="1"/>
</dbReference>
<accession>A0A7Y6B314</accession>
<dbReference type="AlphaFoldDB" id="A0A7Y6B314"/>
<keyword evidence="2" id="KW-0238">DNA-binding</keyword>
<dbReference type="SMART" id="SM00419">
    <property type="entry name" value="HTH_CRP"/>
    <property type="match status" value="1"/>
</dbReference>
<comment type="caution">
    <text evidence="6">The sequence shown here is derived from an EMBL/GenBank/DDBJ whole genome shotgun (WGS) entry which is preliminary data.</text>
</comment>
<dbReference type="Gene3D" id="2.60.120.10">
    <property type="entry name" value="Jelly Rolls"/>
    <property type="match status" value="1"/>
</dbReference>
<protein>
    <submittedName>
        <fullName evidence="6">Crp/Fnr family transcriptional regulator</fullName>
    </submittedName>
</protein>
<gene>
    <name evidence="6" type="ORF">HP438_05945</name>
</gene>
<evidence type="ECO:0000313" key="7">
    <source>
        <dbReference type="Proteomes" id="UP000536441"/>
    </source>
</evidence>
<dbReference type="PROSITE" id="PS50042">
    <property type="entry name" value="CNMP_BINDING_3"/>
    <property type="match status" value="1"/>
</dbReference>
<dbReference type="InterPro" id="IPR012318">
    <property type="entry name" value="HTH_CRP"/>
</dbReference>
<feature type="domain" description="Cyclic nucleotide-binding" evidence="4">
    <location>
        <begin position="50"/>
        <end position="112"/>
    </location>
</feature>
<keyword evidence="1" id="KW-0805">Transcription regulation</keyword>
<dbReference type="Pfam" id="PF13545">
    <property type="entry name" value="HTH_Crp_2"/>
    <property type="match status" value="1"/>
</dbReference>
<evidence type="ECO:0000259" key="5">
    <source>
        <dbReference type="PROSITE" id="PS51063"/>
    </source>
</evidence>